<evidence type="ECO:0000313" key="1">
    <source>
        <dbReference type="EMBL" id="CSC31650.1"/>
    </source>
</evidence>
<name>A0A655Y914_VIBCL</name>
<organism evidence="1 2">
    <name type="scientific">Vibrio cholerae</name>
    <dbReference type="NCBI Taxonomy" id="666"/>
    <lineage>
        <taxon>Bacteria</taxon>
        <taxon>Pseudomonadati</taxon>
        <taxon>Pseudomonadota</taxon>
        <taxon>Gammaproteobacteria</taxon>
        <taxon>Vibrionales</taxon>
        <taxon>Vibrionaceae</taxon>
        <taxon>Vibrio</taxon>
    </lineage>
</organism>
<evidence type="ECO:0000313" key="2">
    <source>
        <dbReference type="Proteomes" id="UP000046067"/>
    </source>
</evidence>
<dbReference type="AlphaFoldDB" id="A0A655Y914"/>
<protein>
    <submittedName>
        <fullName evidence="1">Uncharacterized protein</fullName>
    </submittedName>
</protein>
<proteinExistence type="predicted"/>
<gene>
    <name evidence="1" type="ORF">ERS013201_02316</name>
</gene>
<reference evidence="1 2" key="1">
    <citation type="submission" date="2015-07" db="EMBL/GenBank/DDBJ databases">
        <authorList>
            <consortium name="Pathogen Informatics"/>
        </authorList>
    </citation>
    <scope>NUCLEOTIDE SEQUENCE [LARGE SCALE GENOMIC DNA]</scope>
    <source>
        <strain evidence="1 2">A325</strain>
    </source>
</reference>
<dbReference type="Proteomes" id="UP000046067">
    <property type="component" value="Unassembled WGS sequence"/>
</dbReference>
<accession>A0A655Y914</accession>
<dbReference type="EMBL" id="CWQJ01000014">
    <property type="protein sequence ID" value="CSC31650.1"/>
    <property type="molecule type" value="Genomic_DNA"/>
</dbReference>
<sequence length="89" mass="9153">MTAPITMAISTFIITSSESFAISAKASSACISVTNAQRNPNASSGVYADSNCTLACVLSIINPLSPLKALSTACELSLSKPIADCLLRI</sequence>